<evidence type="ECO:0000313" key="1">
    <source>
        <dbReference type="EMBL" id="EMA70320.1"/>
    </source>
</evidence>
<accession>M0PN93</accession>
<evidence type="ECO:0000313" key="2">
    <source>
        <dbReference type="Proteomes" id="UP000011528"/>
    </source>
</evidence>
<dbReference type="Proteomes" id="UP000011528">
    <property type="component" value="Unassembled WGS sequence"/>
</dbReference>
<name>M0PN93_9EURY</name>
<organism evidence="1 2">
    <name type="scientific">Halorubrum distributum JCM 13916</name>
    <dbReference type="NCBI Taxonomy" id="1230455"/>
    <lineage>
        <taxon>Archaea</taxon>
        <taxon>Methanobacteriati</taxon>
        <taxon>Methanobacteriota</taxon>
        <taxon>Stenosarchaea group</taxon>
        <taxon>Halobacteria</taxon>
        <taxon>Halobacteriales</taxon>
        <taxon>Haloferacaceae</taxon>
        <taxon>Halorubrum</taxon>
        <taxon>Halorubrum distributum group</taxon>
    </lineage>
</organism>
<dbReference type="Pfam" id="PF24033">
    <property type="entry name" value="DUF7342"/>
    <property type="match status" value="1"/>
</dbReference>
<dbReference type="InterPro" id="IPR055766">
    <property type="entry name" value="DUF7342"/>
</dbReference>
<dbReference type="AlphaFoldDB" id="M0PN93"/>
<comment type="caution">
    <text evidence="1">The sequence shown here is derived from an EMBL/GenBank/DDBJ whole genome shotgun (WGS) entry which is preliminary data.</text>
</comment>
<proteinExistence type="predicted"/>
<dbReference type="EMBL" id="AOJJ01000071">
    <property type="protein sequence ID" value="EMA70320.1"/>
    <property type="molecule type" value="Genomic_DNA"/>
</dbReference>
<gene>
    <name evidence="1" type="ORF">C462_10752</name>
</gene>
<protein>
    <submittedName>
        <fullName evidence="1">Uncharacterized protein</fullName>
    </submittedName>
</protein>
<sequence>MQAMRELLEEHDHDDLIELRSELNSQIEEWRAEYDVDSVDEIQKDPVEGPDAREWRLVAYRHSIVEEAIEWVEGRSQ</sequence>
<reference evidence="1 2" key="1">
    <citation type="journal article" date="2014" name="PLoS Genet.">
        <title>Phylogenetically driven sequencing of extremely halophilic archaea reveals strategies for static and dynamic osmo-response.</title>
        <authorList>
            <person name="Becker E.A."/>
            <person name="Seitzer P.M."/>
            <person name="Tritt A."/>
            <person name="Larsen D."/>
            <person name="Krusor M."/>
            <person name="Yao A.I."/>
            <person name="Wu D."/>
            <person name="Madern D."/>
            <person name="Eisen J.A."/>
            <person name="Darling A.E."/>
            <person name="Facciotti M.T."/>
        </authorList>
    </citation>
    <scope>NUCLEOTIDE SEQUENCE [LARGE SCALE GENOMIC DNA]</scope>
    <source>
        <strain evidence="1 2">JCM 13916</strain>
    </source>
</reference>